<feature type="domain" description="LD-carboxypeptidase C-terminal" evidence="5">
    <location>
        <begin position="202"/>
        <end position="316"/>
    </location>
</feature>
<feature type="active site" description="Nucleophile" evidence="3">
    <location>
        <position position="116"/>
    </location>
</feature>
<evidence type="ECO:0000313" key="7">
    <source>
        <dbReference type="Proteomes" id="UP000319613"/>
    </source>
</evidence>
<evidence type="ECO:0000256" key="1">
    <source>
        <dbReference type="ARBA" id="ARBA00010233"/>
    </source>
</evidence>
<dbReference type="InterPro" id="IPR003507">
    <property type="entry name" value="S66_fam"/>
</dbReference>
<dbReference type="Proteomes" id="UP000319613">
    <property type="component" value="Unassembled WGS sequence"/>
</dbReference>
<gene>
    <name evidence="6" type="ORF">G01um101477_295</name>
</gene>
<dbReference type="PANTHER" id="PTHR30237">
    <property type="entry name" value="MURAMOYLTETRAPEPTIDE CARBOXYPEPTIDASE"/>
    <property type="match status" value="1"/>
</dbReference>
<keyword evidence="6" id="KW-0645">Protease</keyword>
<dbReference type="AlphaFoldDB" id="A0A554JC26"/>
<feature type="domain" description="LD-carboxypeptidase N-terminal" evidence="4">
    <location>
        <begin position="15"/>
        <end position="136"/>
    </location>
</feature>
<evidence type="ECO:0000259" key="5">
    <source>
        <dbReference type="Pfam" id="PF17676"/>
    </source>
</evidence>
<dbReference type="InterPro" id="IPR040449">
    <property type="entry name" value="Peptidase_S66_N"/>
</dbReference>
<dbReference type="InterPro" id="IPR027461">
    <property type="entry name" value="Carboxypeptidase_A_C_sf"/>
</dbReference>
<dbReference type="PANTHER" id="PTHR30237:SF6">
    <property type="entry name" value="CARBOXYPEPTIDASE YOCD-RELATED"/>
    <property type="match status" value="1"/>
</dbReference>
<accession>A0A554JC26</accession>
<dbReference type="InterPro" id="IPR029062">
    <property type="entry name" value="Class_I_gatase-like"/>
</dbReference>
<evidence type="ECO:0000313" key="6">
    <source>
        <dbReference type="EMBL" id="TSC65912.1"/>
    </source>
</evidence>
<dbReference type="Pfam" id="PF02016">
    <property type="entry name" value="Peptidase_S66"/>
    <property type="match status" value="1"/>
</dbReference>
<dbReference type="Gene3D" id="3.50.30.60">
    <property type="entry name" value="LD-carboxypeptidase A C-terminal domain-like"/>
    <property type="match status" value="1"/>
</dbReference>
<dbReference type="Pfam" id="PF17676">
    <property type="entry name" value="Peptidase_S66C"/>
    <property type="match status" value="1"/>
</dbReference>
<evidence type="ECO:0000259" key="4">
    <source>
        <dbReference type="Pfam" id="PF02016"/>
    </source>
</evidence>
<comment type="caution">
    <text evidence="6">The sequence shown here is derived from an EMBL/GenBank/DDBJ whole genome shotgun (WGS) entry which is preliminary data.</text>
</comment>
<reference evidence="6 7" key="1">
    <citation type="submission" date="2017-07" db="EMBL/GenBank/DDBJ databases">
        <title>Mechanisms for carbon and nitrogen cycling indicate functional differentiation within the Candidate Phyla Radiation.</title>
        <authorList>
            <person name="Danczak R.E."/>
            <person name="Johnston M.D."/>
            <person name="Kenah C."/>
            <person name="Slattery M."/>
            <person name="Wrighton K.C."/>
            <person name="Wilkins M.J."/>
        </authorList>
    </citation>
    <scope>NUCLEOTIDE SEQUENCE [LARGE SCALE GENOMIC DNA]</scope>
    <source>
        <strain evidence="6">Gr01-1014_77</strain>
    </source>
</reference>
<name>A0A554JC26_9BACT</name>
<protein>
    <submittedName>
        <fullName evidence="6">Carboxypeptidase</fullName>
    </submittedName>
</protein>
<dbReference type="SUPFAM" id="SSF52317">
    <property type="entry name" value="Class I glutamine amidotransferase-like"/>
    <property type="match status" value="1"/>
</dbReference>
<dbReference type="InterPro" id="IPR040921">
    <property type="entry name" value="Peptidase_S66C"/>
</dbReference>
<dbReference type="GO" id="GO:0004180">
    <property type="term" value="F:carboxypeptidase activity"/>
    <property type="evidence" value="ECO:0007669"/>
    <property type="project" value="UniProtKB-KW"/>
</dbReference>
<proteinExistence type="inferred from homology"/>
<dbReference type="Gene3D" id="3.40.50.10740">
    <property type="entry name" value="Class I glutamine amidotransferase-like"/>
    <property type="match status" value="1"/>
</dbReference>
<dbReference type="EMBL" id="VMFF01000022">
    <property type="protein sequence ID" value="TSC65912.1"/>
    <property type="molecule type" value="Genomic_DNA"/>
</dbReference>
<dbReference type="PIRSF" id="PIRSF028757">
    <property type="entry name" value="LD-carboxypeptidase"/>
    <property type="match status" value="1"/>
</dbReference>
<comment type="similarity">
    <text evidence="1">Belongs to the peptidase S66 family.</text>
</comment>
<dbReference type="CDD" id="cd07062">
    <property type="entry name" value="Peptidase_S66_mccF_like"/>
    <property type="match status" value="1"/>
</dbReference>
<keyword evidence="6" id="KW-0121">Carboxypeptidase</keyword>
<sequence length="330" mass="37136">MKKIFPEKLKSGDTVRVITPARSLSMPWMTEELKQEAKAKFEKLGLNLTFAEHVNEIDEFNSSSIESRISDLHEAFLDKSVKLIITVIGGFNSNQLLRYLDYELIKANPKIVCGYSDITALTNAIYAKTGLVTYSGPHYFSFGDKKGFDYTLDYFKKCLFSTEPFDLKPADAWSDDRWANDQENRNFVKNDGYWVINEGKAKGVIIGGNQCTFNLLHGTEFMPDITDSILFLEDDDEAHIASIDRDLQSIIHQPKFSGVKGIVIGRFEPKTGMTRELLTKIIKSKAELNNLPVIANVDFGHTTPIITFPVGGVAEIEVSENNPSIRILEH</sequence>
<dbReference type="InterPro" id="IPR027478">
    <property type="entry name" value="LdcA_N"/>
</dbReference>
<feature type="active site" description="Charge relay system" evidence="3">
    <location>
        <position position="233"/>
    </location>
</feature>
<evidence type="ECO:0000256" key="2">
    <source>
        <dbReference type="ARBA" id="ARBA00022801"/>
    </source>
</evidence>
<keyword evidence="2" id="KW-0378">Hydrolase</keyword>
<dbReference type="SUPFAM" id="SSF141986">
    <property type="entry name" value="LD-carboxypeptidase A C-terminal domain-like"/>
    <property type="match status" value="1"/>
</dbReference>
<feature type="active site" description="Charge relay system" evidence="3">
    <location>
        <position position="301"/>
    </location>
</feature>
<organism evidence="6 7">
    <name type="scientific">Candidatus Doudnabacteria bacterium Gr01-1014_77</name>
    <dbReference type="NCBI Taxonomy" id="2017133"/>
    <lineage>
        <taxon>Bacteria</taxon>
        <taxon>Candidatus Doudnaibacteriota</taxon>
    </lineage>
</organism>
<evidence type="ECO:0000256" key="3">
    <source>
        <dbReference type="PIRSR" id="PIRSR028757-1"/>
    </source>
</evidence>